<accession>A0A564VZP7</accession>
<dbReference type="Proteomes" id="UP000345266">
    <property type="component" value="Unassembled WGS sequence"/>
</dbReference>
<dbReference type="EMBL" id="CABHNT010000046">
    <property type="protein sequence ID" value="VUX37222.1"/>
    <property type="molecule type" value="Genomic_DNA"/>
</dbReference>
<name>A0A564VZP7_BIFLI</name>
<sequence>MSEPHGSTAPSSMLFDSSGTRAARFTSRTMPVPEQVGQAPAELKASDSAPGAWNSLPQLTQIMGSPAATFSVGSLRAPQCEHTCEATRENRSRRLLSNSVIVPNVERMPGTVGRWCRASAAGTCSTSSTWARLAWVSRRRVYVDSASK</sequence>
<organism evidence="2 3">
    <name type="scientific">Bifidobacterium longum subsp. infantis</name>
    <dbReference type="NCBI Taxonomy" id="1682"/>
    <lineage>
        <taxon>Bacteria</taxon>
        <taxon>Bacillati</taxon>
        <taxon>Actinomycetota</taxon>
        <taxon>Actinomycetes</taxon>
        <taxon>Bifidobacteriales</taxon>
        <taxon>Bifidobacteriaceae</taxon>
        <taxon>Bifidobacterium</taxon>
    </lineage>
</organism>
<evidence type="ECO:0000313" key="2">
    <source>
        <dbReference type="EMBL" id="VUX37222.1"/>
    </source>
</evidence>
<dbReference type="AlphaFoldDB" id="A0A564VZP7"/>
<proteinExistence type="predicted"/>
<gene>
    <name evidence="2" type="ORF">BLJG463_02141</name>
</gene>
<feature type="compositionally biased region" description="Polar residues" evidence="1">
    <location>
        <begin position="8"/>
        <end position="20"/>
    </location>
</feature>
<evidence type="ECO:0000256" key="1">
    <source>
        <dbReference type="SAM" id="MobiDB-lite"/>
    </source>
</evidence>
<evidence type="ECO:0000313" key="3">
    <source>
        <dbReference type="Proteomes" id="UP000345266"/>
    </source>
</evidence>
<reference evidence="2 3" key="1">
    <citation type="submission" date="2019-07" db="EMBL/GenBank/DDBJ databases">
        <authorList>
            <person name="Hibberd C M."/>
            <person name="Gehrig L. J."/>
            <person name="Chang H.-W."/>
            <person name="Venkatesh S."/>
        </authorList>
    </citation>
    <scope>NUCLEOTIDE SEQUENCE [LARGE SCALE GENOMIC DNA]</scope>
    <source>
        <strain evidence="2">Bifidobacterium_longum_subsp_infantis_JG_Bg463</strain>
    </source>
</reference>
<feature type="region of interest" description="Disordered" evidence="1">
    <location>
        <begin position="1"/>
        <end position="32"/>
    </location>
</feature>
<protein>
    <submittedName>
        <fullName evidence="2">Uncharacterized protein</fullName>
    </submittedName>
</protein>